<feature type="region of interest" description="Disordered" evidence="1">
    <location>
        <begin position="204"/>
        <end position="255"/>
    </location>
</feature>
<dbReference type="PANTHER" id="PTHR15002:SF0">
    <property type="entry name" value="RIBOSOMAL BIOGENESIS PROTEIN LAS1L"/>
    <property type="match status" value="1"/>
</dbReference>
<dbReference type="CTD" id="81887"/>
<reference evidence="2" key="2">
    <citation type="submission" date="2025-08" db="UniProtKB">
        <authorList>
            <consortium name="Ensembl"/>
        </authorList>
    </citation>
    <scope>IDENTIFICATION</scope>
</reference>
<dbReference type="Ensembl" id="ENSPANT00000032377.2">
    <property type="protein sequence ID" value="ENSPANP00000045085.1"/>
    <property type="gene ID" value="ENSPANG00000005318.3"/>
</dbReference>
<dbReference type="Bgee" id="ENSPANG00000005318">
    <property type="expression patterns" value="Expressed in lateral hypothalamic nucleus and 66 other cell types or tissues"/>
</dbReference>
<protein>
    <submittedName>
        <fullName evidence="2">LAS1 like ribosome biosis factor</fullName>
    </submittedName>
</protein>
<dbReference type="STRING" id="9555.ENSPANP00000045085"/>
<dbReference type="GO" id="GO:0005730">
    <property type="term" value="C:nucleolus"/>
    <property type="evidence" value="ECO:0007669"/>
    <property type="project" value="Ensembl"/>
</dbReference>
<dbReference type="GO" id="GO:0004519">
    <property type="term" value="F:endonuclease activity"/>
    <property type="evidence" value="ECO:0007669"/>
    <property type="project" value="InterPro"/>
</dbReference>
<keyword evidence="3" id="KW-1185">Reference proteome</keyword>
<dbReference type="OMA" id="QCNKQVS"/>
<dbReference type="AlphaFoldDB" id="A0A2I3NAR9"/>
<dbReference type="PANTHER" id="PTHR15002">
    <property type="entry name" value="RIBOSOMAL BIOGENESIS PROTEIN LAS1L"/>
    <property type="match status" value="1"/>
</dbReference>
<dbReference type="Pfam" id="PF04031">
    <property type="entry name" value="Las1"/>
    <property type="match status" value="1"/>
</dbReference>
<evidence type="ECO:0000313" key="3">
    <source>
        <dbReference type="Proteomes" id="UP000028761"/>
    </source>
</evidence>
<dbReference type="GO" id="GO:0000460">
    <property type="term" value="P:maturation of 5.8S rRNA"/>
    <property type="evidence" value="ECO:0007669"/>
    <property type="project" value="TreeGrafter"/>
</dbReference>
<feature type="region of interest" description="Disordered" evidence="1">
    <location>
        <begin position="547"/>
        <end position="622"/>
    </location>
</feature>
<accession>A0A2I3NAR9</accession>
<evidence type="ECO:0000313" key="2">
    <source>
        <dbReference type="Ensembl" id="ENSPANP00000045085.1"/>
    </source>
</evidence>
<proteinExistence type="predicted"/>
<sequence>MSWESGAGPGLGSQGMDLVWSAWYGKCFKGKGSLPLLAHGIVVAWLSRAEWDQVTVYLFCDDHKLQRYALNRITVWRSRSGNELPLAVASTADLIRCKLLDVTGGLGTDELRLLYGMALVRFVNLISERKTKFAKVPLKCLAQEVNIPDWIVDLRHELTHKKMPHINDCRRGCYFVLDWLQKTYWCRQLENSLRETWELEEFREGIEEEDQEEDKNIVVDDITEQKPEPQDNGKSAESDVKADGDSKGSEEVDSHCKKALSHKELYERARELLVSYEEEQFTVLEKFRYLPKAIKAWNNPSPRVECVLAELKGVTCENREAVLDAFLDDGFLVPTFEQLAALQIEYEDGQTEVQRGEGTDPKSHKNVDLNDVLVPKPFSQFWQPLLRGLHSQNFTQALLERMLSELPALGISGIRPTYILRWTVELIVANTKTGRNARRFSAGQWEARRGWRLFNCSASLDWPRMVESCLGSPCWASPQLLRIIFKAMGQGLPDEEQEKLLRICSIYTQSGENSLVQEGSEASPIGKSPYTLDSLYWSIKPASSSFGSEAKAQQQEEQGNVNDVKEEEKEENEVLPDQVEEEEENDQVEEEEDEDDEDDDEDDEEEDRMEVGPFSTGQESPTAENARLLAQKRGALQGSAWQVSSEDVRWDTFPLGRMPGQTEDPAELMLENYDTMYLLDQPVLEQRLEPSTCKTDTLGLSCGVGSGNCSNSSSSNFEGLLWSQGQLHGLKTGLQLF</sequence>
<dbReference type="RefSeq" id="XP_003917857.1">
    <property type="nucleotide sequence ID" value="XM_003917808.5"/>
</dbReference>
<gene>
    <name evidence="2" type="primary">LAS1L</name>
</gene>
<dbReference type="GeneID" id="101012371"/>
<dbReference type="GeneTree" id="ENSGT00390000014785"/>
<dbReference type="ExpressionAtlas" id="A0A2I3NAR9">
    <property type="expression patterns" value="baseline"/>
</dbReference>
<dbReference type="GO" id="GO:0000470">
    <property type="term" value="P:maturation of LSU-rRNA"/>
    <property type="evidence" value="ECO:0007669"/>
    <property type="project" value="TreeGrafter"/>
</dbReference>
<dbReference type="GO" id="GO:0071339">
    <property type="term" value="C:MLL1 complex"/>
    <property type="evidence" value="ECO:0007669"/>
    <property type="project" value="Ensembl"/>
</dbReference>
<dbReference type="GO" id="GO:0030687">
    <property type="term" value="C:preribosome, large subunit precursor"/>
    <property type="evidence" value="ECO:0007669"/>
    <property type="project" value="TreeGrafter"/>
</dbReference>
<dbReference type="OrthoDB" id="10263222at2759"/>
<reference evidence="2" key="3">
    <citation type="submission" date="2025-09" db="UniProtKB">
        <authorList>
            <consortium name="Ensembl"/>
        </authorList>
    </citation>
    <scope>IDENTIFICATION</scope>
</reference>
<feature type="compositionally biased region" description="Polar residues" evidence="1">
    <location>
        <begin position="547"/>
        <end position="559"/>
    </location>
</feature>
<name>A0A2I3NAR9_PAPAN</name>
<dbReference type="Proteomes" id="UP000028761">
    <property type="component" value="Chromosome X"/>
</dbReference>
<dbReference type="InterPro" id="IPR007174">
    <property type="entry name" value="Las1"/>
</dbReference>
<evidence type="ECO:0000256" key="1">
    <source>
        <dbReference type="SAM" id="MobiDB-lite"/>
    </source>
</evidence>
<dbReference type="GO" id="GO:0090730">
    <property type="term" value="C:Las1 complex"/>
    <property type="evidence" value="ECO:0007669"/>
    <property type="project" value="InterPro"/>
</dbReference>
<feature type="compositionally biased region" description="Basic and acidic residues" evidence="1">
    <location>
        <begin position="214"/>
        <end position="255"/>
    </location>
</feature>
<feature type="compositionally biased region" description="Acidic residues" evidence="1">
    <location>
        <begin position="568"/>
        <end position="608"/>
    </location>
</feature>
<organism evidence="2 3">
    <name type="scientific">Papio anubis</name>
    <name type="common">Olive baboon</name>
    <dbReference type="NCBI Taxonomy" id="9555"/>
    <lineage>
        <taxon>Eukaryota</taxon>
        <taxon>Metazoa</taxon>
        <taxon>Chordata</taxon>
        <taxon>Craniata</taxon>
        <taxon>Vertebrata</taxon>
        <taxon>Euteleostomi</taxon>
        <taxon>Mammalia</taxon>
        <taxon>Eutheria</taxon>
        <taxon>Euarchontoglires</taxon>
        <taxon>Primates</taxon>
        <taxon>Haplorrhini</taxon>
        <taxon>Catarrhini</taxon>
        <taxon>Cercopithecidae</taxon>
        <taxon>Cercopithecinae</taxon>
        <taxon>Papio</taxon>
    </lineage>
</organism>
<reference evidence="2 3" key="1">
    <citation type="submission" date="2012-03" db="EMBL/GenBank/DDBJ databases">
        <title>Whole Genome Assembly of Papio anubis.</title>
        <authorList>
            <person name="Liu Y.L."/>
            <person name="Abraham K.A."/>
            <person name="Akbar H.A."/>
            <person name="Ali S.A."/>
            <person name="Anosike U.A."/>
            <person name="Aqrawi P.A."/>
            <person name="Arias F.A."/>
            <person name="Attaway T.A."/>
            <person name="Awwad R.A."/>
            <person name="Babu C.B."/>
            <person name="Bandaranaike D.B."/>
            <person name="Battles P.B."/>
            <person name="Bell A.B."/>
            <person name="Beltran B.B."/>
            <person name="Berhane-Mersha D.B."/>
            <person name="Bess C.B."/>
            <person name="Bickham C.B."/>
            <person name="Bolden T.B."/>
            <person name="Carter K.C."/>
            <person name="Chau D.C."/>
            <person name="Chavez A.C."/>
            <person name="Clerc-Blankenburg K.C."/>
            <person name="Coyle M.C."/>
            <person name="Dao M.D."/>
            <person name="Davila M.L.D."/>
            <person name="Davy-Carroll L.D."/>
            <person name="Denson S.D."/>
            <person name="Dinh H.D."/>
            <person name="Fernandez S.F."/>
            <person name="Fernando P.F."/>
            <person name="Forbes L.F."/>
            <person name="Francis C.F."/>
            <person name="Francisco L.F."/>
            <person name="Fu Q.F."/>
            <person name="Garcia-Iii R.G."/>
            <person name="Garrett T.G."/>
            <person name="Gross S.G."/>
            <person name="Gubbala S.G."/>
            <person name="Hirani K.H."/>
            <person name="Hogues M.H."/>
            <person name="Hollins B.H."/>
            <person name="Jackson L.J."/>
            <person name="Javaid M.J."/>
            <person name="Jhangiani S.J."/>
            <person name="Johnson A.J."/>
            <person name="Johnson B.J."/>
            <person name="Jones J.J."/>
            <person name="Joshi V.J."/>
            <person name="Kalu J.K."/>
            <person name="Khan N.K."/>
            <person name="Korchina V.K."/>
            <person name="Kovar C.K."/>
            <person name="Lago L.L."/>
            <person name="Lara F.L."/>
            <person name="Le T.-K.L."/>
            <person name="Lee S.L."/>
            <person name="Legall-Iii F.L."/>
            <person name="Lemon S.L."/>
            <person name="Liu J.L."/>
            <person name="Liu Y.-S.L."/>
            <person name="Liyanage D.L."/>
            <person name="Lopez J.L."/>
            <person name="Lorensuhewa L.L."/>
            <person name="Mata R.M."/>
            <person name="Mathew T.M."/>
            <person name="Mercado C.M."/>
            <person name="Mercado I.M."/>
            <person name="Morales K.M."/>
            <person name="Morgan M.M."/>
            <person name="Munidasa M.M."/>
            <person name="Ngo D.N."/>
            <person name="Nguyen L.N."/>
            <person name="Nguyen T.N."/>
            <person name="Nguyen N.N."/>
            <person name="Obregon M.O."/>
            <person name="Okwuonu G.O."/>
            <person name="Ongeri F.O."/>
            <person name="Onwere C.O."/>
            <person name="Osifeso I.O."/>
            <person name="Parra A.P."/>
            <person name="Patil S.P."/>
            <person name="Perez A.P."/>
            <person name="Perez Y.P."/>
            <person name="Pham C.P."/>
            <person name="Pu L.-L.P."/>
            <person name="Puazo M.P."/>
            <person name="Quiroz J.Q."/>
            <person name="Rouhana J.R."/>
            <person name="Ruiz M.R."/>
            <person name="Ruiz S.-J.R."/>
            <person name="Saada N.S."/>
            <person name="Santibanez J.S."/>
            <person name="Scheel M.S."/>
            <person name="Schneider B.S."/>
            <person name="Simmons D.S."/>
            <person name="Sisson I.S."/>
            <person name="Tang L.-Y.T."/>
            <person name="Thornton R.T."/>
            <person name="Tisius J.T."/>
            <person name="Toledanes G.T."/>
            <person name="Trejos Z.T."/>
            <person name="Usmani K.U."/>
            <person name="Varghese R.V."/>
            <person name="Vattathil S.V."/>
            <person name="Vee V.V."/>
            <person name="Walker D.W."/>
            <person name="Weissenberger G.W."/>
            <person name="White C.W."/>
            <person name="Williams A.W."/>
            <person name="Woodworth J.W."/>
            <person name="Wright R.W."/>
            <person name="Zhu Y.Z."/>
            <person name="Han Y.H."/>
            <person name="Newsham I.N."/>
            <person name="Nazareth L.N."/>
            <person name="Worley K.W."/>
            <person name="Muzny D.M."/>
            <person name="Rogers J.R."/>
            <person name="Gibbs R.G."/>
        </authorList>
    </citation>
    <scope>NUCLEOTIDE SEQUENCE [LARGE SCALE GENOMIC DNA]</scope>
</reference>